<dbReference type="RefSeq" id="WP_062092288.1">
    <property type="nucleotide sequence ID" value="NZ_FCOK02000097.1"/>
</dbReference>
<name>A0A158JKV5_9BURK</name>
<gene>
    <name evidence="3" type="ORF">AWB69_08205</name>
</gene>
<evidence type="ECO:0000313" key="4">
    <source>
        <dbReference type="Proteomes" id="UP000054683"/>
    </source>
</evidence>
<sequence>MASLNKTSLTSAGRSLIKGANSVAQAPRTRRVVIGLLLAVIVIGLLGFFAAPPLIRHIAEQQLAAQLDRPASIERIALNPYTLSFEADRVHIGEAPANLGAGTKSGDFVDIERLIVRPSWSSLFRFAPIINELKIDSPRFHIVRFDAQRFNFSDLIEKFSKPSANPSSKPVRFSVSNIRVENGRIDFDDRLLKTHHVIDRWSIGIPFIANLPSTTELFVTPSLQARIDGSPLSITGRTKPFAESRESDIALQLDGLDVPQLLSYAPASLPAAVKSGRLSTNLDLSFELNAETPVVRIKGTADLADLAVTDKQDAPLFAAQSLHVNAANLEPLRNVYQLDEVRLTQPDVKLSRDKAGSFNFEKLSASTPAPTSAPAPAPTPASDAKAAETAAQPLDLAIKHLAIDQGHIVFDDRLMTQPATLGLSNLNVTLDDFSTLGKPPARYTLKTAFDHGGGLDASGSFTLPAKNADAKLALSDLPLAPLQPYVANAVAARITDGSLGANLPLQVDWSKPEPSIQVGAGDVTLKSLKLVPRLNNAANAAPIALASAQATIRKIDVAARTAALDSVVLNGLSVDVKRLKDGSIDLAALAGPHETAPEASATHKVEKANEAGPAWRYQIAQVSLNDSSADFTDESTPHPVKVHIAPLQLGVKQVTDDLTKPLAIDGKLTMNGKGALAVAGKLTAKPLSLALHVDASELDASAFEPYFGGNLNATVSSALLSANGDASFSGAGRSLKAGYKGDVSLSNVRLIDRVNSDPLAGWKLLGLTKLNARYDERGADVEAARVTFANFYGRVLLDAQGKLNLRDIVAQDKTSVTTQAVASTAASAPAASAPAAAPAAPKTASSSANLRFGQLVLQNGRVTYTDNFIKPNFTANLVSITGTIGAFGTHSTMPAPVDVAAKLSANGPVSIKGVVNPLIAKPALDLTASAHDVELPNISPYSTKYAGYPITKGKLNVDLHYMLADEKLTANNHLFIDQLTFGDHVDNSTATKLPVRLAVSLLKNSKGEIDVNIPISGSLSDPQFSIGSLLWTAIVHLLERAVTAPFSLIANAFGGKNPEELGYVEFDPGSATLSDAAKEKLDTIAKALADKPSITLEISARVDPALDEPGLRAAYVDRQVRLAKMQDASEDNPNINPSTIPISADEYSKFLTKAYKSADFKKPRNLIGMTKTVPDADMKAALEEHAPVDEGALGALAQRRASVVKQYFEGKIDSKRIFIVAPHLNADGIKDKGAPTRVDFGLK</sequence>
<dbReference type="InterPro" id="IPR036737">
    <property type="entry name" value="OmpA-like_sf"/>
</dbReference>
<evidence type="ECO:0000313" key="3">
    <source>
        <dbReference type="EMBL" id="SAL69437.1"/>
    </source>
</evidence>
<feature type="region of interest" description="Disordered" evidence="1">
    <location>
        <begin position="362"/>
        <end position="388"/>
    </location>
</feature>
<keyword evidence="2" id="KW-0812">Transmembrane</keyword>
<dbReference type="InterPro" id="IPR052894">
    <property type="entry name" value="AsmA-related"/>
</dbReference>
<dbReference type="EMBL" id="FCOK02000097">
    <property type="protein sequence ID" value="SAL69437.1"/>
    <property type="molecule type" value="Genomic_DNA"/>
</dbReference>
<organism evidence="3 4">
    <name type="scientific">Caballeronia udeis</name>
    <dbReference type="NCBI Taxonomy" id="1232866"/>
    <lineage>
        <taxon>Bacteria</taxon>
        <taxon>Pseudomonadati</taxon>
        <taxon>Pseudomonadota</taxon>
        <taxon>Betaproteobacteria</taxon>
        <taxon>Burkholderiales</taxon>
        <taxon>Burkholderiaceae</taxon>
        <taxon>Caballeronia</taxon>
    </lineage>
</organism>
<evidence type="ECO:0000256" key="2">
    <source>
        <dbReference type="SAM" id="Phobius"/>
    </source>
</evidence>
<dbReference type="OrthoDB" id="9757969at2"/>
<dbReference type="PANTHER" id="PTHR30441:SF8">
    <property type="entry name" value="DUF748 DOMAIN-CONTAINING PROTEIN"/>
    <property type="match status" value="1"/>
</dbReference>
<dbReference type="GO" id="GO:0005886">
    <property type="term" value="C:plasma membrane"/>
    <property type="evidence" value="ECO:0007669"/>
    <property type="project" value="TreeGrafter"/>
</dbReference>
<dbReference type="GO" id="GO:0090313">
    <property type="term" value="P:regulation of protein targeting to membrane"/>
    <property type="evidence" value="ECO:0007669"/>
    <property type="project" value="TreeGrafter"/>
</dbReference>
<accession>A0A158JKV5</accession>
<keyword evidence="2" id="KW-1133">Transmembrane helix</keyword>
<keyword evidence="2" id="KW-0472">Membrane</keyword>
<dbReference type="AlphaFoldDB" id="A0A158JKV5"/>
<proteinExistence type="predicted"/>
<dbReference type="Gene3D" id="3.30.1330.60">
    <property type="entry name" value="OmpA-like domain"/>
    <property type="match status" value="1"/>
</dbReference>
<reference evidence="3 4" key="1">
    <citation type="submission" date="2016-01" db="EMBL/GenBank/DDBJ databases">
        <authorList>
            <person name="Oliw E.H."/>
        </authorList>
    </citation>
    <scope>NUCLEOTIDE SEQUENCE [LARGE SCALE GENOMIC DNA]</scope>
    <source>
        <strain evidence="3">LMG 27134</strain>
    </source>
</reference>
<feature type="transmembrane region" description="Helical" evidence="2">
    <location>
        <begin position="32"/>
        <end position="51"/>
    </location>
</feature>
<protein>
    <submittedName>
        <fullName evidence="3">AsmA family protein</fullName>
    </submittedName>
</protein>
<dbReference type="Proteomes" id="UP000054683">
    <property type="component" value="Unassembled WGS sequence"/>
</dbReference>
<dbReference type="PANTHER" id="PTHR30441">
    <property type="entry name" value="DUF748 DOMAIN-CONTAINING PROTEIN"/>
    <property type="match status" value="1"/>
</dbReference>
<dbReference type="Pfam" id="PF05359">
    <property type="entry name" value="DUF748"/>
    <property type="match status" value="2"/>
</dbReference>
<dbReference type="InterPro" id="IPR008023">
    <property type="entry name" value="DUF748"/>
</dbReference>
<evidence type="ECO:0000256" key="1">
    <source>
        <dbReference type="SAM" id="MobiDB-lite"/>
    </source>
</evidence>